<evidence type="ECO:0000313" key="4">
    <source>
        <dbReference type="Proteomes" id="UP000244064"/>
    </source>
</evidence>
<evidence type="ECO:0000256" key="1">
    <source>
        <dbReference type="SAM" id="SignalP"/>
    </source>
</evidence>
<dbReference type="Proteomes" id="UP000244064">
    <property type="component" value="Unassembled WGS sequence"/>
</dbReference>
<dbReference type="AlphaFoldDB" id="A0A2T5PBJ9"/>
<proteinExistence type="predicted"/>
<dbReference type="EMBL" id="QASN01000011">
    <property type="protein sequence ID" value="PTU75118.1"/>
    <property type="molecule type" value="Genomic_DNA"/>
</dbReference>
<keyword evidence="1" id="KW-0732">Signal</keyword>
<name>A0A2T5PBJ9_9PSED</name>
<evidence type="ECO:0000259" key="2">
    <source>
        <dbReference type="Pfam" id="PF11845"/>
    </source>
</evidence>
<feature type="domain" description="Tll0287-like" evidence="2">
    <location>
        <begin position="50"/>
        <end position="180"/>
    </location>
</feature>
<evidence type="ECO:0000313" key="3">
    <source>
        <dbReference type="EMBL" id="PTU75118.1"/>
    </source>
</evidence>
<reference evidence="3 4" key="1">
    <citation type="submission" date="2018-04" db="EMBL/GenBank/DDBJ databases">
        <title>Pseudomonas sp. nov., isolated from mangrove soil.</title>
        <authorList>
            <person name="Chen C."/>
        </authorList>
    </citation>
    <scope>NUCLEOTIDE SEQUENCE [LARGE SCALE GENOMIC DNA]</scope>
    <source>
        <strain evidence="3 4">TC-11</strain>
    </source>
</reference>
<feature type="chain" id="PRO_5015629679" evidence="1">
    <location>
        <begin position="22"/>
        <end position="195"/>
    </location>
</feature>
<gene>
    <name evidence="3" type="ORF">DBO85_06090</name>
</gene>
<comment type="caution">
    <text evidence="3">The sequence shown here is derived from an EMBL/GenBank/DDBJ whole genome shotgun (WGS) entry which is preliminary data.</text>
</comment>
<dbReference type="InterPro" id="IPR021796">
    <property type="entry name" value="Tll0287-like_dom"/>
</dbReference>
<dbReference type="OrthoDB" id="9797588at2"/>
<accession>A0A2T5PBJ9</accession>
<keyword evidence="4" id="KW-1185">Reference proteome</keyword>
<organism evidence="3 4">
    <name type="scientific">Pseudomonas mangrovi</name>
    <dbReference type="NCBI Taxonomy" id="2161748"/>
    <lineage>
        <taxon>Bacteria</taxon>
        <taxon>Pseudomonadati</taxon>
        <taxon>Pseudomonadota</taxon>
        <taxon>Gammaproteobacteria</taxon>
        <taxon>Pseudomonadales</taxon>
        <taxon>Pseudomonadaceae</taxon>
        <taxon>Pseudomonas</taxon>
    </lineage>
</organism>
<protein>
    <submittedName>
        <fullName evidence="3">Glutamate synthase</fullName>
    </submittedName>
</protein>
<dbReference type="Pfam" id="PF11845">
    <property type="entry name" value="Tll0287-like"/>
    <property type="match status" value="1"/>
</dbReference>
<sequence length="195" mass="21057">MKFLSSTVALSLLTLAGTAGAASFDELKAEAAALVPPFQQHLLQTVKQAMQEGGPTHAVESCQLLAPQIAAEHSKAPWRVGRTALKVRNPENAADAWEREVLEEFASRARAGEPLQGMHKAQVVEGEFRYMQAIPTGEPCLACHGPAIKAELASLIEQRYPADQAYGFQLGELRGAFSLRQASEPQNTEAAAREH</sequence>
<feature type="signal peptide" evidence="1">
    <location>
        <begin position="1"/>
        <end position="21"/>
    </location>
</feature>
<dbReference type="RefSeq" id="WP_108106283.1">
    <property type="nucleotide sequence ID" value="NZ_QASN01000011.1"/>
</dbReference>